<feature type="transmembrane region" description="Helical" evidence="1">
    <location>
        <begin position="172"/>
        <end position="197"/>
    </location>
</feature>
<sequence>MLKRQKKKETKSQWGHFYRAVFALVVPLALQNLINVGVTAADVVMLGRVGEKVLSGASLAGQIQYIMTLFLFGLTSGATVLTAQYWGKGDRRTIEKILALGMKASVIVTAVFMAAALAVPGLLLKIFTNDPQVIAEGIKYLRIVAWSYILIGITQVYLYTMRSVERVMIATVVYLCSLICNIILNSVFIFGLLGFPAMGIRGAALATLISRCLELLLVVFYARFYNREIRVRVRYLLHTEKVLIRDFLIYSIPVVLNEVMWGFGTSANTAVLGHLGSAAVAANSVAQVARQLATVVAFGLSNATAIYLGKTIGEQKMELAKAYSKRFIVLSVVMGLAGGLMILAATSLAVSVLSLTAQAKEYLKIMFLVMSYFVIAQSYNTTMVVGIFRAGGDTRFGLILDVSTMWGCSILLGAIAAFVWNWSIPAVYVLLMSDELMKVPITTIRYRKYIWLKNVTRTNIE</sequence>
<evidence type="ECO:0000256" key="1">
    <source>
        <dbReference type="SAM" id="Phobius"/>
    </source>
</evidence>
<feature type="transmembrane region" description="Helical" evidence="1">
    <location>
        <begin position="143"/>
        <end position="160"/>
    </location>
</feature>
<dbReference type="Pfam" id="PF01554">
    <property type="entry name" value="MatE"/>
    <property type="match status" value="2"/>
</dbReference>
<feature type="transmembrane region" description="Helical" evidence="1">
    <location>
        <begin position="410"/>
        <end position="431"/>
    </location>
</feature>
<reference evidence="2" key="1">
    <citation type="journal article" date="2021" name="PeerJ">
        <title>Extensive microbial diversity within the chicken gut microbiome revealed by metagenomics and culture.</title>
        <authorList>
            <person name="Gilroy R."/>
            <person name="Ravi A."/>
            <person name="Getino M."/>
            <person name="Pursley I."/>
            <person name="Horton D.L."/>
            <person name="Alikhan N.F."/>
            <person name="Baker D."/>
            <person name="Gharbi K."/>
            <person name="Hall N."/>
            <person name="Watson M."/>
            <person name="Adriaenssens E.M."/>
            <person name="Foster-Nyarko E."/>
            <person name="Jarju S."/>
            <person name="Secka A."/>
            <person name="Antonio M."/>
            <person name="Oren A."/>
            <person name="Chaudhuri R.R."/>
            <person name="La Ragione R."/>
            <person name="Hildebrand F."/>
            <person name="Pallen M.J."/>
        </authorList>
    </citation>
    <scope>NUCLEOTIDE SEQUENCE</scope>
    <source>
        <strain evidence="2">ChiSjej3B21-8574</strain>
    </source>
</reference>
<dbReference type="AlphaFoldDB" id="A0A9D2PK90"/>
<dbReference type="InterPro" id="IPR002528">
    <property type="entry name" value="MATE_fam"/>
</dbReference>
<feature type="transmembrane region" description="Helical" evidence="1">
    <location>
        <begin position="365"/>
        <end position="390"/>
    </location>
</feature>
<name>A0A9D2PK90_9FIRM</name>
<gene>
    <name evidence="2" type="ORF">H9754_13665</name>
</gene>
<keyword evidence="1" id="KW-0472">Membrane</keyword>
<dbReference type="NCBIfam" id="TIGR00797">
    <property type="entry name" value="matE"/>
    <property type="match status" value="1"/>
</dbReference>
<feature type="transmembrane region" description="Helical" evidence="1">
    <location>
        <begin position="327"/>
        <end position="353"/>
    </location>
</feature>
<dbReference type="Proteomes" id="UP000823904">
    <property type="component" value="Unassembled WGS sequence"/>
</dbReference>
<reference evidence="2" key="2">
    <citation type="submission" date="2021-04" db="EMBL/GenBank/DDBJ databases">
        <authorList>
            <person name="Gilroy R."/>
        </authorList>
    </citation>
    <scope>NUCLEOTIDE SEQUENCE</scope>
    <source>
        <strain evidence="2">ChiSjej3B21-8574</strain>
    </source>
</reference>
<evidence type="ECO:0000313" key="3">
    <source>
        <dbReference type="Proteomes" id="UP000823904"/>
    </source>
</evidence>
<organism evidence="2 3">
    <name type="scientific">Candidatus Anaerostipes avistercoris</name>
    <dbReference type="NCBI Taxonomy" id="2838462"/>
    <lineage>
        <taxon>Bacteria</taxon>
        <taxon>Bacillati</taxon>
        <taxon>Bacillota</taxon>
        <taxon>Clostridia</taxon>
        <taxon>Lachnospirales</taxon>
        <taxon>Lachnospiraceae</taxon>
        <taxon>Anaerostipes</taxon>
    </lineage>
</organism>
<feature type="transmembrane region" description="Helical" evidence="1">
    <location>
        <begin position="98"/>
        <end position="123"/>
    </location>
</feature>
<proteinExistence type="predicted"/>
<feature type="transmembrane region" description="Helical" evidence="1">
    <location>
        <begin position="203"/>
        <end position="222"/>
    </location>
</feature>
<dbReference type="GO" id="GO:0016020">
    <property type="term" value="C:membrane"/>
    <property type="evidence" value="ECO:0007669"/>
    <property type="project" value="InterPro"/>
</dbReference>
<dbReference type="EMBL" id="DWWD01000048">
    <property type="protein sequence ID" value="HJC51596.1"/>
    <property type="molecule type" value="Genomic_DNA"/>
</dbReference>
<comment type="caution">
    <text evidence="2">The sequence shown here is derived from an EMBL/GenBank/DDBJ whole genome shotgun (WGS) entry which is preliminary data.</text>
</comment>
<feature type="transmembrane region" description="Helical" evidence="1">
    <location>
        <begin position="243"/>
        <end position="263"/>
    </location>
</feature>
<dbReference type="GO" id="GO:0015297">
    <property type="term" value="F:antiporter activity"/>
    <property type="evidence" value="ECO:0007669"/>
    <property type="project" value="InterPro"/>
</dbReference>
<feature type="transmembrane region" description="Helical" evidence="1">
    <location>
        <begin position="64"/>
        <end position="86"/>
    </location>
</feature>
<accession>A0A9D2PK90</accession>
<protein>
    <submittedName>
        <fullName evidence="2">MATE family efflux transporter</fullName>
    </submittedName>
</protein>
<dbReference type="PANTHER" id="PTHR42925:SF2">
    <property type="entry name" value="NA+ DRIVEN MULTIDRUG EFFLUX PUMP"/>
    <property type="match status" value="1"/>
</dbReference>
<dbReference type="InterPro" id="IPR047135">
    <property type="entry name" value="YsiQ"/>
</dbReference>
<keyword evidence="1" id="KW-1133">Transmembrane helix</keyword>
<dbReference type="PANTHER" id="PTHR42925">
    <property type="entry name" value="MULTIDRUG AND TOXIN EFFLUX PROTEIN MATE FAMILY"/>
    <property type="match status" value="1"/>
</dbReference>
<evidence type="ECO:0000313" key="2">
    <source>
        <dbReference type="EMBL" id="HJC51596.1"/>
    </source>
</evidence>
<dbReference type="GO" id="GO:0042910">
    <property type="term" value="F:xenobiotic transmembrane transporter activity"/>
    <property type="evidence" value="ECO:0007669"/>
    <property type="project" value="InterPro"/>
</dbReference>
<keyword evidence="1" id="KW-0812">Transmembrane</keyword>
<dbReference type="CDD" id="cd13134">
    <property type="entry name" value="MATE_like_8"/>
    <property type="match status" value="1"/>
</dbReference>